<evidence type="ECO:0008006" key="3">
    <source>
        <dbReference type="Google" id="ProtNLM"/>
    </source>
</evidence>
<keyword evidence="2" id="KW-1185">Reference proteome</keyword>
<dbReference type="EMBL" id="JAZHRV010000001">
    <property type="protein sequence ID" value="MEH2557316.1"/>
    <property type="molecule type" value="Genomic_DNA"/>
</dbReference>
<proteinExistence type="predicted"/>
<evidence type="ECO:0000313" key="2">
    <source>
        <dbReference type="Proteomes" id="UP001364224"/>
    </source>
</evidence>
<name>A0ABU8BGT7_9BRAD</name>
<organism evidence="1 2">
    <name type="scientific">Bradyrhizobium algeriense</name>
    <dbReference type="NCBI Taxonomy" id="634784"/>
    <lineage>
        <taxon>Bacteria</taxon>
        <taxon>Pseudomonadati</taxon>
        <taxon>Pseudomonadota</taxon>
        <taxon>Alphaproteobacteria</taxon>
        <taxon>Hyphomicrobiales</taxon>
        <taxon>Nitrobacteraceae</taxon>
        <taxon>Bradyrhizobium</taxon>
    </lineage>
</organism>
<protein>
    <recommendedName>
        <fullName evidence="3">PEP-CTERM sorting domain-containing protein</fullName>
    </recommendedName>
</protein>
<reference evidence="1 2" key="1">
    <citation type="submission" date="2024-02" db="EMBL/GenBank/DDBJ databases">
        <title>Adaptive strategies in a cosmopolitan and abundant soil bacterium.</title>
        <authorList>
            <person name="Carini P."/>
        </authorList>
    </citation>
    <scope>NUCLEOTIDE SEQUENCE [LARGE SCALE GENOMIC DNA]</scope>
    <source>
        <strain evidence="1 2">AZCC 1608</strain>
    </source>
</reference>
<dbReference type="Proteomes" id="UP001364224">
    <property type="component" value="Unassembled WGS sequence"/>
</dbReference>
<evidence type="ECO:0000313" key="1">
    <source>
        <dbReference type="EMBL" id="MEH2557316.1"/>
    </source>
</evidence>
<sequence>MKNFVLSTIPALALGIAMTLPGVTEGRASTITQIVDLTRTSYRAPNPNGVGSTAFSQFDSALGTLTSVTFGLPVDGWYPSSGGWLPYLSFIYKGPTVAGSSVDPRYNLYSGDFQIVGTPYNPIPQSTNSGTTTSFNFKNTSDSDLAYYIGLGTLTLTYSDNRETVADFWNINVFCPLQNCTTAPSHPEMAITYTYTEAVAAVPETSTWAMMILGFAGVGFMRYRWKSLPSFRVV</sequence>
<accession>A0ABU8BGT7</accession>
<comment type="caution">
    <text evidence="1">The sequence shown here is derived from an EMBL/GenBank/DDBJ whole genome shotgun (WGS) entry which is preliminary data.</text>
</comment>
<gene>
    <name evidence="1" type="ORF">V1286_004845</name>
</gene>